<dbReference type="PATRIC" id="fig|1619029.3.peg.87"/>
<dbReference type="GO" id="GO:0005737">
    <property type="term" value="C:cytoplasm"/>
    <property type="evidence" value="ECO:0007669"/>
    <property type="project" value="UniProtKB-ARBA"/>
</dbReference>
<comment type="function">
    <text evidence="7">Protein S19 forms a complex with S13 that binds strongly to the 16S ribosomal RNA.</text>
</comment>
<organism evidence="9 10">
    <name type="scientific">Candidatus Yanofskybacteria bacterium GW2011_GWC2_41_9</name>
    <dbReference type="NCBI Taxonomy" id="1619029"/>
    <lineage>
        <taxon>Bacteria</taxon>
        <taxon>Candidatus Yanofskyibacteriota</taxon>
    </lineage>
</organism>
<dbReference type="AlphaFoldDB" id="A0A0G0XS70"/>
<dbReference type="InterPro" id="IPR020934">
    <property type="entry name" value="Ribosomal_uS19_CS"/>
</dbReference>
<comment type="caution">
    <text evidence="9">The sequence shown here is derived from an EMBL/GenBank/DDBJ whole genome shotgun (WGS) entry which is preliminary data.</text>
</comment>
<dbReference type="SUPFAM" id="SSF54570">
    <property type="entry name" value="Ribosomal protein S19"/>
    <property type="match status" value="1"/>
</dbReference>
<evidence type="ECO:0000256" key="6">
    <source>
        <dbReference type="ARBA" id="ARBA00035163"/>
    </source>
</evidence>
<dbReference type="EMBL" id="LCCE01000003">
    <property type="protein sequence ID" value="KKS27564.1"/>
    <property type="molecule type" value="Genomic_DNA"/>
</dbReference>
<dbReference type="PRINTS" id="PR00975">
    <property type="entry name" value="RIBOSOMALS19"/>
</dbReference>
<dbReference type="HAMAP" id="MF_00531">
    <property type="entry name" value="Ribosomal_uS19"/>
    <property type="match status" value="1"/>
</dbReference>
<gene>
    <name evidence="7" type="primary">rpsS</name>
    <name evidence="9" type="ORF">UU84_C0003G0009</name>
</gene>
<dbReference type="GO" id="GO:0015935">
    <property type="term" value="C:small ribosomal subunit"/>
    <property type="evidence" value="ECO:0007669"/>
    <property type="project" value="InterPro"/>
</dbReference>
<comment type="similarity">
    <text evidence="1 7 8">Belongs to the universal ribosomal protein uS19 family.</text>
</comment>
<protein>
    <recommendedName>
        <fullName evidence="6 7">Small ribosomal subunit protein uS19</fullName>
    </recommendedName>
</protein>
<dbReference type="InterPro" id="IPR002222">
    <property type="entry name" value="Ribosomal_uS19"/>
</dbReference>
<evidence type="ECO:0000256" key="1">
    <source>
        <dbReference type="ARBA" id="ARBA00007345"/>
    </source>
</evidence>
<keyword evidence="2 7" id="KW-0699">rRNA-binding</keyword>
<dbReference type="PANTHER" id="PTHR11880">
    <property type="entry name" value="RIBOSOMAL PROTEIN S19P FAMILY MEMBER"/>
    <property type="match status" value="1"/>
</dbReference>
<dbReference type="GO" id="GO:0006412">
    <property type="term" value="P:translation"/>
    <property type="evidence" value="ECO:0007669"/>
    <property type="project" value="UniProtKB-UniRule"/>
</dbReference>
<name>A0A0G0XS70_9BACT</name>
<evidence type="ECO:0000256" key="8">
    <source>
        <dbReference type="RuleBase" id="RU003485"/>
    </source>
</evidence>
<dbReference type="Pfam" id="PF00203">
    <property type="entry name" value="Ribosomal_S19"/>
    <property type="match status" value="1"/>
</dbReference>
<accession>A0A0G0XS70</accession>
<evidence type="ECO:0000256" key="7">
    <source>
        <dbReference type="HAMAP-Rule" id="MF_00531"/>
    </source>
</evidence>
<keyword evidence="5 7" id="KW-0687">Ribonucleoprotein</keyword>
<dbReference type="InterPro" id="IPR005732">
    <property type="entry name" value="Ribosomal_uS19_bac-type"/>
</dbReference>
<evidence type="ECO:0000256" key="2">
    <source>
        <dbReference type="ARBA" id="ARBA00022730"/>
    </source>
</evidence>
<dbReference type="Proteomes" id="UP000033859">
    <property type="component" value="Unassembled WGS sequence"/>
</dbReference>
<evidence type="ECO:0000313" key="10">
    <source>
        <dbReference type="Proteomes" id="UP000033859"/>
    </source>
</evidence>
<dbReference type="GO" id="GO:0003735">
    <property type="term" value="F:structural constituent of ribosome"/>
    <property type="evidence" value="ECO:0007669"/>
    <property type="project" value="InterPro"/>
</dbReference>
<dbReference type="GO" id="GO:0019843">
    <property type="term" value="F:rRNA binding"/>
    <property type="evidence" value="ECO:0007669"/>
    <property type="project" value="UniProtKB-UniRule"/>
</dbReference>
<keyword evidence="3 7" id="KW-0694">RNA-binding</keyword>
<dbReference type="PROSITE" id="PS00323">
    <property type="entry name" value="RIBOSOMAL_S19"/>
    <property type="match status" value="1"/>
</dbReference>
<dbReference type="InterPro" id="IPR023575">
    <property type="entry name" value="Ribosomal_uS19_SF"/>
</dbReference>
<evidence type="ECO:0000256" key="4">
    <source>
        <dbReference type="ARBA" id="ARBA00022980"/>
    </source>
</evidence>
<dbReference type="FunFam" id="3.30.860.10:FF:000001">
    <property type="entry name" value="30S ribosomal protein S19"/>
    <property type="match status" value="1"/>
</dbReference>
<proteinExistence type="inferred from homology"/>
<sequence>MSRSIKKGPFVDEKLLKKIGKLKIGDKVIIKTWSRDSTIVPEMIGFTFGVHNGRIHIPVLVTEDMIGHKLGEFSLTKKFTRHGGRMQRELEAAQKQKELEAAQAAKVAPKEGEKKPA</sequence>
<evidence type="ECO:0000313" key="9">
    <source>
        <dbReference type="EMBL" id="KKS27564.1"/>
    </source>
</evidence>
<dbReference type="Gene3D" id="3.30.860.10">
    <property type="entry name" value="30s Ribosomal Protein S19, Chain A"/>
    <property type="match status" value="1"/>
</dbReference>
<dbReference type="GO" id="GO:0000028">
    <property type="term" value="P:ribosomal small subunit assembly"/>
    <property type="evidence" value="ECO:0007669"/>
    <property type="project" value="TreeGrafter"/>
</dbReference>
<dbReference type="NCBIfam" id="TIGR01050">
    <property type="entry name" value="rpsS_bact"/>
    <property type="match status" value="1"/>
</dbReference>
<evidence type="ECO:0000256" key="3">
    <source>
        <dbReference type="ARBA" id="ARBA00022884"/>
    </source>
</evidence>
<reference evidence="9 10" key="1">
    <citation type="journal article" date="2015" name="Nature">
        <title>rRNA introns, odd ribosomes, and small enigmatic genomes across a large radiation of phyla.</title>
        <authorList>
            <person name="Brown C.T."/>
            <person name="Hug L.A."/>
            <person name="Thomas B.C."/>
            <person name="Sharon I."/>
            <person name="Castelle C.J."/>
            <person name="Singh A."/>
            <person name="Wilkins M.J."/>
            <person name="Williams K.H."/>
            <person name="Banfield J.F."/>
        </authorList>
    </citation>
    <scope>NUCLEOTIDE SEQUENCE [LARGE SCALE GENOMIC DNA]</scope>
</reference>
<dbReference type="PANTHER" id="PTHR11880:SF8">
    <property type="entry name" value="SMALL RIBOSOMAL SUBUNIT PROTEIN US19M"/>
    <property type="match status" value="1"/>
</dbReference>
<evidence type="ECO:0000256" key="5">
    <source>
        <dbReference type="ARBA" id="ARBA00023274"/>
    </source>
</evidence>
<keyword evidence="4 7" id="KW-0689">Ribosomal protein</keyword>